<proteinExistence type="predicted"/>
<evidence type="ECO:0008006" key="3">
    <source>
        <dbReference type="Google" id="ProtNLM"/>
    </source>
</evidence>
<name>A0ABQ3TU92_STRHY</name>
<gene>
    <name evidence="1" type="ORF">TPA0910_13200</name>
</gene>
<keyword evidence="2" id="KW-1185">Reference proteome</keyword>
<sequence length="91" mass="9445">MSVLGAVVVLVQLRRVRVAQRAQGAGGRDARGDAVAAEQVQVLMLERGEPGDVLVPEFVTLGPELGDGGVDVAGGPEGIRGARVKLCRLCR</sequence>
<evidence type="ECO:0000313" key="2">
    <source>
        <dbReference type="Proteomes" id="UP001054854"/>
    </source>
</evidence>
<dbReference type="Proteomes" id="UP001054854">
    <property type="component" value="Unassembled WGS sequence"/>
</dbReference>
<dbReference type="EMBL" id="BNEK01000002">
    <property type="protein sequence ID" value="GHJ26887.1"/>
    <property type="molecule type" value="Genomic_DNA"/>
</dbReference>
<reference evidence="1" key="1">
    <citation type="submission" date="2024-05" db="EMBL/GenBank/DDBJ databases">
        <title>Whole genome shotgun sequence of Streptomyces hygroscopicus NBRC 113678.</title>
        <authorList>
            <person name="Komaki H."/>
            <person name="Tamura T."/>
        </authorList>
    </citation>
    <scope>NUCLEOTIDE SEQUENCE</scope>
    <source>
        <strain evidence="1">N11-34</strain>
    </source>
</reference>
<comment type="caution">
    <text evidence="1">The sequence shown here is derived from an EMBL/GenBank/DDBJ whole genome shotgun (WGS) entry which is preliminary data.</text>
</comment>
<accession>A0ABQ3TU92</accession>
<protein>
    <recommendedName>
        <fullName evidence="3">Secreted protein</fullName>
    </recommendedName>
</protein>
<organism evidence="1 2">
    <name type="scientific">Streptomyces hygroscopicus</name>
    <dbReference type="NCBI Taxonomy" id="1912"/>
    <lineage>
        <taxon>Bacteria</taxon>
        <taxon>Bacillati</taxon>
        <taxon>Actinomycetota</taxon>
        <taxon>Actinomycetes</taxon>
        <taxon>Kitasatosporales</taxon>
        <taxon>Streptomycetaceae</taxon>
        <taxon>Streptomyces</taxon>
        <taxon>Streptomyces violaceusniger group</taxon>
    </lineage>
</organism>
<evidence type="ECO:0000313" key="1">
    <source>
        <dbReference type="EMBL" id="GHJ26887.1"/>
    </source>
</evidence>